<proteinExistence type="predicted"/>
<accession>A0A2N9GFD2</accession>
<reference evidence="1" key="1">
    <citation type="submission" date="2018-02" db="EMBL/GenBank/DDBJ databases">
        <authorList>
            <person name="Cohen D.B."/>
            <person name="Kent A.D."/>
        </authorList>
    </citation>
    <scope>NUCLEOTIDE SEQUENCE</scope>
</reference>
<evidence type="ECO:0000313" key="1">
    <source>
        <dbReference type="EMBL" id="SPC98253.1"/>
    </source>
</evidence>
<dbReference type="AlphaFoldDB" id="A0A2N9GFD2"/>
<gene>
    <name evidence="1" type="ORF">FSB_LOCUS26135</name>
</gene>
<dbReference type="EMBL" id="OIVN01001850">
    <property type="protein sequence ID" value="SPC98253.1"/>
    <property type="molecule type" value="Genomic_DNA"/>
</dbReference>
<organism evidence="1">
    <name type="scientific">Fagus sylvatica</name>
    <name type="common">Beechnut</name>
    <dbReference type="NCBI Taxonomy" id="28930"/>
    <lineage>
        <taxon>Eukaryota</taxon>
        <taxon>Viridiplantae</taxon>
        <taxon>Streptophyta</taxon>
        <taxon>Embryophyta</taxon>
        <taxon>Tracheophyta</taxon>
        <taxon>Spermatophyta</taxon>
        <taxon>Magnoliopsida</taxon>
        <taxon>eudicotyledons</taxon>
        <taxon>Gunneridae</taxon>
        <taxon>Pentapetalae</taxon>
        <taxon>rosids</taxon>
        <taxon>fabids</taxon>
        <taxon>Fagales</taxon>
        <taxon>Fagaceae</taxon>
        <taxon>Fagus</taxon>
    </lineage>
</organism>
<sequence>MKITFGSMTAELNIFNVNPQQLVDEECEYVNFIEAAPQKEFDNHCYPDPFATLPILKEEQVVEVEKPPRSKKSLLAYSDAPKLRLKKTPKGLPLASIEPHATFAVEVPSKKSVDQEIEKDGVALHVARMKSARGSNYSFGGSRSGG</sequence>
<name>A0A2N9GFD2_FAGSY</name>
<protein>
    <submittedName>
        <fullName evidence="1">Uncharacterized protein</fullName>
    </submittedName>
</protein>